<dbReference type="Proteomes" id="UP000281332">
    <property type="component" value="Unassembled WGS sequence"/>
</dbReference>
<dbReference type="InterPro" id="IPR006115">
    <property type="entry name" value="6PGDH_NADP-bd"/>
</dbReference>
<evidence type="ECO:0000256" key="2">
    <source>
        <dbReference type="ARBA" id="ARBA00023027"/>
    </source>
</evidence>
<dbReference type="Gene3D" id="1.10.1040.10">
    <property type="entry name" value="N-(1-d-carboxylethyl)-l-norvaline Dehydrogenase, domain 2"/>
    <property type="match status" value="1"/>
</dbReference>
<reference evidence="6 7" key="1">
    <citation type="submission" date="2018-11" db="EMBL/GenBank/DDBJ databases">
        <title>Whole genome sequencing of Pantoea sp. RIT388.</title>
        <authorList>
            <person name="Gan H.M."/>
            <person name="Hudson A.O."/>
        </authorList>
    </citation>
    <scope>NUCLEOTIDE SEQUENCE [LARGE SCALE GENOMIC DNA]</scope>
    <source>
        <strain evidence="6 7">RIT388</strain>
    </source>
</reference>
<dbReference type="Pfam" id="PF14833">
    <property type="entry name" value="NAD_binding_11"/>
    <property type="match status" value="1"/>
</dbReference>
<evidence type="ECO:0000256" key="1">
    <source>
        <dbReference type="ARBA" id="ARBA00023002"/>
    </source>
</evidence>
<dbReference type="SUPFAM" id="SSF51735">
    <property type="entry name" value="NAD(P)-binding Rossmann-fold domains"/>
    <property type="match status" value="1"/>
</dbReference>
<keyword evidence="2" id="KW-0520">NAD</keyword>
<organism evidence="6 7">
    <name type="scientific">Candidatus Pantoea deserta</name>
    <dbReference type="NCBI Taxonomy" id="1869313"/>
    <lineage>
        <taxon>Bacteria</taxon>
        <taxon>Pseudomonadati</taxon>
        <taxon>Pseudomonadota</taxon>
        <taxon>Gammaproteobacteria</taxon>
        <taxon>Enterobacterales</taxon>
        <taxon>Erwiniaceae</taxon>
        <taxon>Pantoea</taxon>
    </lineage>
</organism>
<dbReference type="OrthoDB" id="9786703at2"/>
<sequence length="287" mass="31018">MNIGIIGLGAMGSAVAQQLVTAGHSVYAWSRSGKEIAGVTSVNTPDQAMEGDITLTLLSDDAAIREVIIESGLLHQANPGLVHIIVSTVSVTFSHELDTHHRNARIAWIAAPVLGRPDVAARGELNVLAGGATDVLKKAEQILKVISKRIWHMGDTPAAAFAAKIACNMMITMAIEAMAEAVVITEANGLARERFFDLILNTLFGSRSYQVYSDNIVRRVYEPGFKATLGLKDLRLAKQAAADMEAELPVLEAVHQQMKRAVEAGGSQRDWSIMAEYTLRFSIQRSI</sequence>
<evidence type="ECO:0000259" key="4">
    <source>
        <dbReference type="Pfam" id="PF03446"/>
    </source>
</evidence>
<dbReference type="PANTHER" id="PTHR43580:SF2">
    <property type="entry name" value="CYTOKINE-LIKE NUCLEAR FACTOR N-PAC"/>
    <property type="match status" value="1"/>
</dbReference>
<dbReference type="AlphaFoldDB" id="A0A3N4NIS5"/>
<gene>
    <name evidence="6" type="ORF">BBB56_22660</name>
</gene>
<comment type="caution">
    <text evidence="6">The sequence shown here is derived from an EMBL/GenBank/DDBJ whole genome shotgun (WGS) entry which is preliminary data.</text>
</comment>
<keyword evidence="7" id="KW-1185">Reference proteome</keyword>
<feature type="domain" description="3-hydroxyisobutyrate dehydrogenase-like NAD-binding" evidence="5">
    <location>
        <begin position="159"/>
        <end position="276"/>
    </location>
</feature>
<evidence type="ECO:0000256" key="3">
    <source>
        <dbReference type="PIRSR" id="PIRSR000103-1"/>
    </source>
</evidence>
<dbReference type="GO" id="GO:0016616">
    <property type="term" value="F:oxidoreductase activity, acting on the CH-OH group of donors, NAD or NADP as acceptor"/>
    <property type="evidence" value="ECO:0007669"/>
    <property type="project" value="UniProtKB-ARBA"/>
</dbReference>
<protein>
    <submittedName>
        <fullName evidence="6">NAD(P)-dependent oxidoreductase</fullName>
    </submittedName>
</protein>
<keyword evidence="1" id="KW-0560">Oxidoreductase</keyword>
<dbReference type="Gene3D" id="3.40.50.720">
    <property type="entry name" value="NAD(P)-binding Rossmann-like Domain"/>
    <property type="match status" value="1"/>
</dbReference>
<dbReference type="InterPro" id="IPR015815">
    <property type="entry name" value="HIBADH-related"/>
</dbReference>
<name>A0A3N4NIS5_9GAMM</name>
<dbReference type="InterPro" id="IPR051265">
    <property type="entry name" value="HIBADH-related_NP60_sf"/>
</dbReference>
<evidence type="ECO:0000259" key="5">
    <source>
        <dbReference type="Pfam" id="PF14833"/>
    </source>
</evidence>
<dbReference type="RefSeq" id="WP_123803134.1">
    <property type="nucleotide sequence ID" value="NZ_RMVG01000032.1"/>
</dbReference>
<dbReference type="SUPFAM" id="SSF48179">
    <property type="entry name" value="6-phosphogluconate dehydrogenase C-terminal domain-like"/>
    <property type="match status" value="1"/>
</dbReference>
<dbReference type="InterPro" id="IPR008927">
    <property type="entry name" value="6-PGluconate_DH-like_C_sf"/>
</dbReference>
<dbReference type="PIRSF" id="PIRSF000103">
    <property type="entry name" value="HIBADH"/>
    <property type="match status" value="1"/>
</dbReference>
<dbReference type="GO" id="GO:0050661">
    <property type="term" value="F:NADP binding"/>
    <property type="evidence" value="ECO:0007669"/>
    <property type="project" value="InterPro"/>
</dbReference>
<proteinExistence type="predicted"/>
<dbReference type="Pfam" id="PF03446">
    <property type="entry name" value="NAD_binding_2"/>
    <property type="match status" value="1"/>
</dbReference>
<feature type="domain" description="6-phosphogluconate dehydrogenase NADP-binding" evidence="4">
    <location>
        <begin position="2"/>
        <end position="154"/>
    </location>
</feature>
<dbReference type="InterPro" id="IPR029154">
    <property type="entry name" value="HIBADH-like_NADP-bd"/>
</dbReference>
<feature type="active site" evidence="3">
    <location>
        <position position="164"/>
    </location>
</feature>
<dbReference type="EMBL" id="RMVG01000032">
    <property type="protein sequence ID" value="RPD93196.1"/>
    <property type="molecule type" value="Genomic_DNA"/>
</dbReference>
<accession>A0A3N4NIS5</accession>
<dbReference type="GO" id="GO:0051287">
    <property type="term" value="F:NAD binding"/>
    <property type="evidence" value="ECO:0007669"/>
    <property type="project" value="InterPro"/>
</dbReference>
<dbReference type="InterPro" id="IPR013328">
    <property type="entry name" value="6PGD_dom2"/>
</dbReference>
<evidence type="ECO:0000313" key="7">
    <source>
        <dbReference type="Proteomes" id="UP000281332"/>
    </source>
</evidence>
<evidence type="ECO:0000313" key="6">
    <source>
        <dbReference type="EMBL" id="RPD93196.1"/>
    </source>
</evidence>
<dbReference type="PANTHER" id="PTHR43580">
    <property type="entry name" value="OXIDOREDUCTASE GLYR1-RELATED"/>
    <property type="match status" value="1"/>
</dbReference>
<dbReference type="InterPro" id="IPR036291">
    <property type="entry name" value="NAD(P)-bd_dom_sf"/>
</dbReference>